<name>A0A438GK43_VITVI</name>
<reference evidence="1 2" key="1">
    <citation type="journal article" date="2018" name="PLoS Genet.">
        <title>Population sequencing reveals clonal diversity and ancestral inbreeding in the grapevine cultivar Chardonnay.</title>
        <authorList>
            <person name="Roach M.J."/>
            <person name="Johnson D.L."/>
            <person name="Bohlmann J."/>
            <person name="van Vuuren H.J."/>
            <person name="Jones S.J."/>
            <person name="Pretorius I.S."/>
            <person name="Schmidt S.A."/>
            <person name="Borneman A.R."/>
        </authorList>
    </citation>
    <scope>NUCLEOTIDE SEQUENCE [LARGE SCALE GENOMIC DNA]</scope>
    <source>
        <strain evidence="2">cv. Chardonnay</strain>
        <tissue evidence="1">Leaf</tissue>
    </source>
</reference>
<evidence type="ECO:0000313" key="1">
    <source>
        <dbReference type="EMBL" id="RVW72565.1"/>
    </source>
</evidence>
<dbReference type="SUPFAM" id="SSF53098">
    <property type="entry name" value="Ribonuclease H-like"/>
    <property type="match status" value="1"/>
</dbReference>
<protein>
    <recommendedName>
        <fullName evidence="3">Mitochondrial protein</fullName>
    </recommendedName>
</protein>
<dbReference type="InterPro" id="IPR012337">
    <property type="entry name" value="RNaseH-like_sf"/>
</dbReference>
<dbReference type="InterPro" id="IPR036397">
    <property type="entry name" value="RNaseH_sf"/>
</dbReference>
<dbReference type="GO" id="GO:0003676">
    <property type="term" value="F:nucleic acid binding"/>
    <property type="evidence" value="ECO:0007669"/>
    <property type="project" value="InterPro"/>
</dbReference>
<dbReference type="EMBL" id="QGNW01000411">
    <property type="protein sequence ID" value="RVW72565.1"/>
    <property type="molecule type" value="Genomic_DNA"/>
</dbReference>
<dbReference type="Proteomes" id="UP000288805">
    <property type="component" value="Unassembled WGS sequence"/>
</dbReference>
<dbReference type="InterPro" id="IPR043502">
    <property type="entry name" value="DNA/RNA_pol_sf"/>
</dbReference>
<dbReference type="Gene3D" id="3.30.420.10">
    <property type="entry name" value="Ribonuclease H-like superfamily/Ribonuclease H"/>
    <property type="match status" value="1"/>
</dbReference>
<dbReference type="InterPro" id="IPR050951">
    <property type="entry name" value="Retrovirus_Pol_polyprotein"/>
</dbReference>
<gene>
    <name evidence="1" type="ORF">CK203_060075</name>
</gene>
<organism evidence="1 2">
    <name type="scientific">Vitis vinifera</name>
    <name type="common">Grape</name>
    <dbReference type="NCBI Taxonomy" id="29760"/>
    <lineage>
        <taxon>Eukaryota</taxon>
        <taxon>Viridiplantae</taxon>
        <taxon>Streptophyta</taxon>
        <taxon>Embryophyta</taxon>
        <taxon>Tracheophyta</taxon>
        <taxon>Spermatophyta</taxon>
        <taxon>Magnoliopsida</taxon>
        <taxon>eudicotyledons</taxon>
        <taxon>Gunneridae</taxon>
        <taxon>Pentapetalae</taxon>
        <taxon>rosids</taxon>
        <taxon>Vitales</taxon>
        <taxon>Vitaceae</taxon>
        <taxon>Viteae</taxon>
        <taxon>Vitis</taxon>
    </lineage>
</organism>
<evidence type="ECO:0008006" key="3">
    <source>
        <dbReference type="Google" id="ProtNLM"/>
    </source>
</evidence>
<dbReference type="SUPFAM" id="SSF56672">
    <property type="entry name" value="DNA/RNA polymerases"/>
    <property type="match status" value="1"/>
</dbReference>
<accession>A0A438GK43</accession>
<proteinExistence type="predicted"/>
<comment type="caution">
    <text evidence="1">The sequence shown here is derived from an EMBL/GenBank/DDBJ whole genome shotgun (WGS) entry which is preliminary data.</text>
</comment>
<dbReference type="PANTHER" id="PTHR37984">
    <property type="entry name" value="PROTEIN CBG26694"/>
    <property type="match status" value="1"/>
</dbReference>
<evidence type="ECO:0000313" key="2">
    <source>
        <dbReference type="Proteomes" id="UP000288805"/>
    </source>
</evidence>
<dbReference type="AlphaFoldDB" id="A0A438GK43"/>
<dbReference type="PANTHER" id="PTHR37984:SF8">
    <property type="entry name" value="CCHC-TYPE DOMAIN-CONTAINING PROTEIN"/>
    <property type="match status" value="1"/>
</dbReference>
<sequence>MRVGVSFKKVHEWIEHMAIKVLSKKIMGTRVVSGSVCVVTGFVTRNNSFNATSNLGFQRSFVTITLSDRGIEANPDKIRAILDMPALRTKREIRGFLGLRHYMTKYSMHLISRLDPLGYLFDRPTLGRTTHEMVGLLETTLELGIRQMEVFGDSNLSRSIPTYYCLIDEVDFDDGLPWYHDIYQFMRLDTYPETMPLSNRVMREVHAGVCRPHMGGICLPMSRSARFTGTLFTYHLQSYMPPTSPWPFSVWGIDIIGKISLKSSSGHEFNLVAIDYFTKWVEATSYTRLTSSEHWSSTIPKANWAQARLDQLNLFDERRLRAADHVHGLPEEDDPFFKKRVKPRPLQIGDLVLKEVDPKGRCMVDGSRWKLILGAGQHGLTKEISIDLHDHPQLRDARWVDDLTSLCLDSPVEPFLSHSVGSPICPIESILESSGQTRCTSCYTGAYFPPLVVEMNVSSQICYGLHCFGREMFICVTGHGFDDFYRDEP</sequence>